<keyword evidence="2" id="KW-0238">DNA-binding</keyword>
<feature type="domain" description="HTH gntR-type" evidence="4">
    <location>
        <begin position="2"/>
        <end position="70"/>
    </location>
</feature>
<dbReference type="SMART" id="SM00895">
    <property type="entry name" value="FCD"/>
    <property type="match status" value="1"/>
</dbReference>
<dbReference type="Proteomes" id="UP000221860">
    <property type="component" value="Unassembled WGS sequence"/>
</dbReference>
<dbReference type="Gene3D" id="1.20.120.530">
    <property type="entry name" value="GntR ligand-binding domain-like"/>
    <property type="match status" value="1"/>
</dbReference>
<evidence type="ECO:0000256" key="2">
    <source>
        <dbReference type="ARBA" id="ARBA00023125"/>
    </source>
</evidence>
<proteinExistence type="predicted"/>
<sequence length="234" mass="26145">MSGDDETLLDRLREGLRDESLLSNGKVMPERQLAERLGLGRARLRRLLGVLEAEGTIFRRQGQGTFAAPPPAGGGIETLVRCVTPHNLMEVRLEIEPALAAHAAQRATPEELVVLERLMQATLTPDDPRGYETADDIFHFKIAELAHNPLFLTIHQSIRAVRRHAQWTDRRRETLSAERISTLGRQHAALYAHIAGRRPAEAAAEMEQHLLTVSSTMLRVRRHETALGGELARE</sequence>
<keyword evidence="1" id="KW-0805">Transcription regulation</keyword>
<dbReference type="Gene3D" id="1.10.10.10">
    <property type="entry name" value="Winged helix-like DNA-binding domain superfamily/Winged helix DNA-binding domain"/>
    <property type="match status" value="1"/>
</dbReference>
<dbReference type="InterPro" id="IPR011711">
    <property type="entry name" value="GntR_C"/>
</dbReference>
<dbReference type="Pfam" id="PF00392">
    <property type="entry name" value="GntR"/>
    <property type="match status" value="1"/>
</dbReference>
<evidence type="ECO:0000256" key="1">
    <source>
        <dbReference type="ARBA" id="ARBA00023015"/>
    </source>
</evidence>
<dbReference type="RefSeq" id="WP_099276808.1">
    <property type="nucleotide sequence ID" value="NZ_JAZETL010000011.1"/>
</dbReference>
<keyword evidence="3" id="KW-0804">Transcription</keyword>
<keyword evidence="6" id="KW-1185">Reference proteome</keyword>
<accession>A0A2G1MG07</accession>
<protein>
    <submittedName>
        <fullName evidence="5">GntR family transcriptional regulator</fullName>
    </submittedName>
</protein>
<dbReference type="PANTHER" id="PTHR43537:SF5">
    <property type="entry name" value="UXU OPERON TRANSCRIPTIONAL REGULATOR"/>
    <property type="match status" value="1"/>
</dbReference>
<dbReference type="PRINTS" id="PR00035">
    <property type="entry name" value="HTHGNTR"/>
</dbReference>
<dbReference type="SUPFAM" id="SSF48008">
    <property type="entry name" value="GntR ligand-binding domain-like"/>
    <property type="match status" value="1"/>
</dbReference>
<dbReference type="InterPro" id="IPR008920">
    <property type="entry name" value="TF_FadR/GntR_C"/>
</dbReference>
<dbReference type="InterPro" id="IPR036388">
    <property type="entry name" value="WH-like_DNA-bd_sf"/>
</dbReference>
<dbReference type="GO" id="GO:0003700">
    <property type="term" value="F:DNA-binding transcription factor activity"/>
    <property type="evidence" value="ECO:0007669"/>
    <property type="project" value="InterPro"/>
</dbReference>
<dbReference type="InterPro" id="IPR036390">
    <property type="entry name" value="WH_DNA-bd_sf"/>
</dbReference>
<name>A0A2G1MG07_9RHOB</name>
<dbReference type="InterPro" id="IPR000524">
    <property type="entry name" value="Tscrpt_reg_HTH_GntR"/>
</dbReference>
<dbReference type="EMBL" id="NQWH01000012">
    <property type="protein sequence ID" value="PHP27671.1"/>
    <property type="molecule type" value="Genomic_DNA"/>
</dbReference>
<comment type="caution">
    <text evidence="5">The sequence shown here is derived from an EMBL/GenBank/DDBJ whole genome shotgun (WGS) entry which is preliminary data.</text>
</comment>
<evidence type="ECO:0000256" key="3">
    <source>
        <dbReference type="ARBA" id="ARBA00023163"/>
    </source>
</evidence>
<gene>
    <name evidence="5" type="ORF">CJ301_09740</name>
</gene>
<evidence type="ECO:0000313" key="5">
    <source>
        <dbReference type="EMBL" id="PHP27671.1"/>
    </source>
</evidence>
<dbReference type="GO" id="GO:0003677">
    <property type="term" value="F:DNA binding"/>
    <property type="evidence" value="ECO:0007669"/>
    <property type="project" value="UniProtKB-KW"/>
</dbReference>
<dbReference type="PANTHER" id="PTHR43537">
    <property type="entry name" value="TRANSCRIPTIONAL REGULATOR, GNTR FAMILY"/>
    <property type="match status" value="1"/>
</dbReference>
<organism evidence="5 6">
    <name type="scientific">Limimaricola cinnabarinus</name>
    <dbReference type="NCBI Taxonomy" id="1125964"/>
    <lineage>
        <taxon>Bacteria</taxon>
        <taxon>Pseudomonadati</taxon>
        <taxon>Pseudomonadota</taxon>
        <taxon>Alphaproteobacteria</taxon>
        <taxon>Rhodobacterales</taxon>
        <taxon>Paracoccaceae</taxon>
        <taxon>Limimaricola</taxon>
    </lineage>
</organism>
<dbReference type="PROSITE" id="PS50949">
    <property type="entry name" value="HTH_GNTR"/>
    <property type="match status" value="1"/>
</dbReference>
<dbReference type="OrthoDB" id="284307at2"/>
<dbReference type="AlphaFoldDB" id="A0A2G1MG07"/>
<dbReference type="Pfam" id="PF07729">
    <property type="entry name" value="FCD"/>
    <property type="match status" value="1"/>
</dbReference>
<evidence type="ECO:0000313" key="6">
    <source>
        <dbReference type="Proteomes" id="UP000221860"/>
    </source>
</evidence>
<dbReference type="SMART" id="SM00345">
    <property type="entry name" value="HTH_GNTR"/>
    <property type="match status" value="1"/>
</dbReference>
<dbReference type="SUPFAM" id="SSF46785">
    <property type="entry name" value="Winged helix' DNA-binding domain"/>
    <property type="match status" value="1"/>
</dbReference>
<reference evidence="5 6" key="1">
    <citation type="submission" date="2017-08" db="EMBL/GenBank/DDBJ databases">
        <title>Draft Genome Sequence of Loktanella cinnabarina Strain XM1, Isolated from Coastal Surface Water.</title>
        <authorList>
            <person name="Ma R."/>
            <person name="Wang J."/>
            <person name="Wang Q."/>
            <person name="Ma Z."/>
            <person name="Li J."/>
            <person name="Chen L."/>
        </authorList>
    </citation>
    <scope>NUCLEOTIDE SEQUENCE [LARGE SCALE GENOMIC DNA]</scope>
    <source>
        <strain evidence="5 6">XM1</strain>
    </source>
</reference>
<evidence type="ECO:0000259" key="4">
    <source>
        <dbReference type="PROSITE" id="PS50949"/>
    </source>
</evidence>